<dbReference type="SUPFAM" id="SSF54495">
    <property type="entry name" value="UBC-like"/>
    <property type="match status" value="1"/>
</dbReference>
<dbReference type="EMBL" id="JABSTU010000009">
    <property type="protein sequence ID" value="KAH8021780.1"/>
    <property type="molecule type" value="Genomic_DNA"/>
</dbReference>
<dbReference type="GO" id="GO:0005524">
    <property type="term" value="F:ATP binding"/>
    <property type="evidence" value="ECO:0007669"/>
    <property type="project" value="UniProtKB-KW"/>
</dbReference>
<evidence type="ECO:0000256" key="10">
    <source>
        <dbReference type="ARBA" id="ARBA00023242"/>
    </source>
</evidence>
<gene>
    <name evidence="16" type="ORF">HPB51_016859</name>
</gene>
<dbReference type="EC" id="2.3.2.23" evidence="3"/>
<organism evidence="16 17">
    <name type="scientific">Rhipicephalus microplus</name>
    <name type="common">Cattle tick</name>
    <name type="synonym">Boophilus microplus</name>
    <dbReference type="NCBI Taxonomy" id="6941"/>
    <lineage>
        <taxon>Eukaryota</taxon>
        <taxon>Metazoa</taxon>
        <taxon>Ecdysozoa</taxon>
        <taxon>Arthropoda</taxon>
        <taxon>Chelicerata</taxon>
        <taxon>Arachnida</taxon>
        <taxon>Acari</taxon>
        <taxon>Parasitiformes</taxon>
        <taxon>Ixodida</taxon>
        <taxon>Ixodoidea</taxon>
        <taxon>Ixodidae</taxon>
        <taxon>Rhipicephalinae</taxon>
        <taxon>Rhipicephalus</taxon>
        <taxon>Boophilus</taxon>
    </lineage>
</organism>
<evidence type="ECO:0000256" key="12">
    <source>
        <dbReference type="ARBA" id="ARBA00041798"/>
    </source>
</evidence>
<evidence type="ECO:0000256" key="5">
    <source>
        <dbReference type="ARBA" id="ARBA00022679"/>
    </source>
</evidence>
<evidence type="ECO:0000256" key="13">
    <source>
        <dbReference type="ARBA" id="ARBA00042316"/>
    </source>
</evidence>
<keyword evidence="4" id="KW-0963">Cytoplasm</keyword>
<dbReference type="SMART" id="SM00212">
    <property type="entry name" value="UBCc"/>
    <property type="match status" value="1"/>
</dbReference>
<dbReference type="InterPro" id="IPR016135">
    <property type="entry name" value="UBQ-conjugating_enzyme/RWD"/>
</dbReference>
<dbReference type="Proteomes" id="UP000821866">
    <property type="component" value="Chromosome 7"/>
</dbReference>
<dbReference type="GO" id="GO:0043066">
    <property type="term" value="P:negative regulation of apoptotic process"/>
    <property type="evidence" value="ECO:0007669"/>
    <property type="project" value="TreeGrafter"/>
</dbReference>
<evidence type="ECO:0000256" key="4">
    <source>
        <dbReference type="ARBA" id="ARBA00022490"/>
    </source>
</evidence>
<dbReference type="GO" id="GO:0005737">
    <property type="term" value="C:cytoplasm"/>
    <property type="evidence" value="ECO:0007669"/>
    <property type="project" value="UniProtKB-SubCell"/>
</dbReference>
<dbReference type="Pfam" id="PF00179">
    <property type="entry name" value="UQ_con"/>
    <property type="match status" value="1"/>
</dbReference>
<dbReference type="PANTHER" id="PTHR46116">
    <property type="entry name" value="(E3-INDEPENDENT) E2 UBIQUITIN-CONJUGATING ENZYME"/>
    <property type="match status" value="1"/>
</dbReference>
<dbReference type="PANTHER" id="PTHR46116:SF26">
    <property type="entry name" value="UBIQUITIN-CONJUGATING ENZYME E2 Z"/>
    <property type="match status" value="1"/>
</dbReference>
<proteinExistence type="predicted"/>
<dbReference type="GO" id="GO:0006915">
    <property type="term" value="P:apoptotic process"/>
    <property type="evidence" value="ECO:0007669"/>
    <property type="project" value="UniProtKB-KW"/>
</dbReference>
<name>A0A9J6DHR8_RHIMP</name>
<comment type="subcellular location">
    <subcellularLocation>
        <location evidence="2">Cytoplasm</location>
    </subcellularLocation>
    <subcellularLocation>
        <location evidence="1">Nucleus</location>
    </subcellularLocation>
</comment>
<feature type="domain" description="UBC core" evidence="15">
    <location>
        <begin position="34"/>
        <end position="199"/>
    </location>
</feature>
<dbReference type="PROSITE" id="PS50127">
    <property type="entry name" value="UBC_2"/>
    <property type="match status" value="1"/>
</dbReference>
<dbReference type="VEuPathDB" id="VectorBase:LOC119173627"/>
<reference evidence="16" key="2">
    <citation type="submission" date="2021-09" db="EMBL/GenBank/DDBJ databases">
        <authorList>
            <person name="Jia N."/>
            <person name="Wang J."/>
            <person name="Shi W."/>
            <person name="Du L."/>
            <person name="Sun Y."/>
            <person name="Zhan W."/>
            <person name="Jiang J."/>
            <person name="Wang Q."/>
            <person name="Zhang B."/>
            <person name="Ji P."/>
            <person name="Sakyi L.B."/>
            <person name="Cui X."/>
            <person name="Yuan T."/>
            <person name="Jiang B."/>
            <person name="Yang W."/>
            <person name="Lam T.T.-Y."/>
            <person name="Chang Q."/>
            <person name="Ding S."/>
            <person name="Wang X."/>
            <person name="Zhu J."/>
            <person name="Ruan X."/>
            <person name="Zhao L."/>
            <person name="Wei J."/>
            <person name="Que T."/>
            <person name="Du C."/>
            <person name="Cheng J."/>
            <person name="Dai P."/>
            <person name="Han X."/>
            <person name="Huang E."/>
            <person name="Gao Y."/>
            <person name="Liu J."/>
            <person name="Shao H."/>
            <person name="Ye R."/>
            <person name="Li L."/>
            <person name="Wei W."/>
            <person name="Wang X."/>
            <person name="Wang C."/>
            <person name="Huo Q."/>
            <person name="Li W."/>
            <person name="Guo W."/>
            <person name="Chen H."/>
            <person name="Chen S."/>
            <person name="Zhou L."/>
            <person name="Zhou L."/>
            <person name="Ni X."/>
            <person name="Tian J."/>
            <person name="Zhou Y."/>
            <person name="Sheng Y."/>
            <person name="Liu T."/>
            <person name="Pan Y."/>
            <person name="Xia L."/>
            <person name="Li J."/>
            <person name="Zhao F."/>
            <person name="Cao W."/>
        </authorList>
    </citation>
    <scope>NUCLEOTIDE SEQUENCE</scope>
    <source>
        <strain evidence="16">Rmic-2018</strain>
        <tissue evidence="16">Larvae</tissue>
    </source>
</reference>
<keyword evidence="17" id="KW-1185">Reference proteome</keyword>
<keyword evidence="5" id="KW-0808">Transferase</keyword>
<comment type="caution">
    <text evidence="16">The sequence shown here is derived from an EMBL/GenBank/DDBJ whole genome shotgun (WGS) entry which is preliminary data.</text>
</comment>
<evidence type="ECO:0000256" key="11">
    <source>
        <dbReference type="ARBA" id="ARBA00039894"/>
    </source>
</evidence>
<dbReference type="InterPro" id="IPR000608">
    <property type="entry name" value="UBC"/>
</dbReference>
<dbReference type="Gene3D" id="3.10.110.10">
    <property type="entry name" value="Ubiquitin Conjugating Enzyme"/>
    <property type="match status" value="1"/>
</dbReference>
<protein>
    <recommendedName>
        <fullName evidence="11">Ubiquitin-conjugating enzyme E2 Z</fullName>
        <ecNumber evidence="3">2.3.2.23</ecNumber>
    </recommendedName>
    <alternativeName>
        <fullName evidence="12">E2 ubiquitin-conjugating enzyme Z</fullName>
    </alternativeName>
    <alternativeName>
        <fullName evidence="14">Ubiquitin carrier protein Z</fullName>
    </alternativeName>
    <alternativeName>
        <fullName evidence="13">Ubiquitin-protein ligase Z</fullName>
    </alternativeName>
</protein>
<keyword evidence="6" id="KW-0053">Apoptosis</keyword>
<evidence type="ECO:0000256" key="14">
    <source>
        <dbReference type="ARBA" id="ARBA00042401"/>
    </source>
</evidence>
<dbReference type="AlphaFoldDB" id="A0A9J6DHR8"/>
<dbReference type="GO" id="GO:0061631">
    <property type="term" value="F:ubiquitin conjugating enzyme activity"/>
    <property type="evidence" value="ECO:0007669"/>
    <property type="project" value="UniProtKB-EC"/>
</dbReference>
<keyword evidence="8" id="KW-0833">Ubl conjugation pathway</keyword>
<evidence type="ECO:0000259" key="15">
    <source>
        <dbReference type="PROSITE" id="PS50127"/>
    </source>
</evidence>
<dbReference type="GO" id="GO:0005634">
    <property type="term" value="C:nucleus"/>
    <property type="evidence" value="ECO:0007669"/>
    <property type="project" value="UniProtKB-SubCell"/>
</dbReference>
<evidence type="ECO:0000256" key="9">
    <source>
        <dbReference type="ARBA" id="ARBA00022840"/>
    </source>
</evidence>
<evidence type="ECO:0000256" key="3">
    <source>
        <dbReference type="ARBA" id="ARBA00012486"/>
    </source>
</evidence>
<evidence type="ECO:0000256" key="2">
    <source>
        <dbReference type="ARBA" id="ARBA00004496"/>
    </source>
</evidence>
<sequence>MASAQGATRVPSDTQQVGAKLTDVGPFKREDLSTYLTRVKKDIAFFLADPPTGIFIAPYEKDIANIHALVMGPSGTPYEDGFFEFLIRCPVEYPMKPPIVEFLTTDSGRVTFNPNLYSCGYVSLEILGAGWSPTNSARNYKAFVEHETIRVAVCDAVAACLSETSTLPATLRDVVLKKFLECYDRYEAAVKSKLDLSGKEMPKTYFYLKGTFEYAELLTRLRDLKQRVAEHARRQ</sequence>
<keyword evidence="10" id="KW-0539">Nucleus</keyword>
<keyword evidence="9" id="KW-0067">ATP-binding</keyword>
<dbReference type="GO" id="GO:0004869">
    <property type="term" value="F:cysteine-type endopeptidase inhibitor activity"/>
    <property type="evidence" value="ECO:0007669"/>
    <property type="project" value="TreeGrafter"/>
</dbReference>
<evidence type="ECO:0000256" key="8">
    <source>
        <dbReference type="ARBA" id="ARBA00022786"/>
    </source>
</evidence>
<evidence type="ECO:0000256" key="1">
    <source>
        <dbReference type="ARBA" id="ARBA00004123"/>
    </source>
</evidence>
<evidence type="ECO:0000256" key="6">
    <source>
        <dbReference type="ARBA" id="ARBA00022703"/>
    </source>
</evidence>
<keyword evidence="7" id="KW-0547">Nucleotide-binding</keyword>
<evidence type="ECO:0000313" key="16">
    <source>
        <dbReference type="EMBL" id="KAH8021780.1"/>
    </source>
</evidence>
<evidence type="ECO:0000256" key="7">
    <source>
        <dbReference type="ARBA" id="ARBA00022741"/>
    </source>
</evidence>
<accession>A0A9J6DHR8</accession>
<evidence type="ECO:0000313" key="17">
    <source>
        <dbReference type="Proteomes" id="UP000821866"/>
    </source>
</evidence>
<reference evidence="16" key="1">
    <citation type="journal article" date="2020" name="Cell">
        <title>Large-Scale Comparative Analyses of Tick Genomes Elucidate Their Genetic Diversity and Vector Capacities.</title>
        <authorList>
            <consortium name="Tick Genome and Microbiome Consortium (TIGMIC)"/>
            <person name="Jia N."/>
            <person name="Wang J."/>
            <person name="Shi W."/>
            <person name="Du L."/>
            <person name="Sun Y."/>
            <person name="Zhan W."/>
            <person name="Jiang J.F."/>
            <person name="Wang Q."/>
            <person name="Zhang B."/>
            <person name="Ji P."/>
            <person name="Bell-Sakyi L."/>
            <person name="Cui X.M."/>
            <person name="Yuan T.T."/>
            <person name="Jiang B.G."/>
            <person name="Yang W.F."/>
            <person name="Lam T.T."/>
            <person name="Chang Q.C."/>
            <person name="Ding S.J."/>
            <person name="Wang X.J."/>
            <person name="Zhu J.G."/>
            <person name="Ruan X.D."/>
            <person name="Zhao L."/>
            <person name="Wei J.T."/>
            <person name="Ye R.Z."/>
            <person name="Que T.C."/>
            <person name="Du C.H."/>
            <person name="Zhou Y.H."/>
            <person name="Cheng J.X."/>
            <person name="Dai P.F."/>
            <person name="Guo W.B."/>
            <person name="Han X.H."/>
            <person name="Huang E.J."/>
            <person name="Li L.F."/>
            <person name="Wei W."/>
            <person name="Gao Y.C."/>
            <person name="Liu J.Z."/>
            <person name="Shao H.Z."/>
            <person name="Wang X."/>
            <person name="Wang C.C."/>
            <person name="Yang T.C."/>
            <person name="Huo Q.B."/>
            <person name="Li W."/>
            <person name="Chen H.Y."/>
            <person name="Chen S.E."/>
            <person name="Zhou L.G."/>
            <person name="Ni X.B."/>
            <person name="Tian J.H."/>
            <person name="Sheng Y."/>
            <person name="Liu T."/>
            <person name="Pan Y.S."/>
            <person name="Xia L.Y."/>
            <person name="Li J."/>
            <person name="Zhao F."/>
            <person name="Cao W.C."/>
        </authorList>
    </citation>
    <scope>NUCLEOTIDE SEQUENCE</scope>
    <source>
        <strain evidence="16">Rmic-2018</strain>
    </source>
</reference>